<dbReference type="PROSITE" id="PS50119">
    <property type="entry name" value="ZF_BBOX"/>
    <property type="match status" value="1"/>
</dbReference>
<dbReference type="GO" id="GO:0008270">
    <property type="term" value="F:zinc ion binding"/>
    <property type="evidence" value="ECO:0007669"/>
    <property type="project" value="UniProtKB-KW"/>
</dbReference>
<keyword evidence="2" id="KW-0863">Zinc-finger</keyword>
<dbReference type="AlphaFoldDB" id="A0A9D4J4Z4"/>
<gene>
    <name evidence="7" type="ORF">DPMN_153610</name>
</gene>
<dbReference type="InterPro" id="IPR000315">
    <property type="entry name" value="Znf_B-box"/>
</dbReference>
<evidence type="ECO:0000313" key="7">
    <source>
        <dbReference type="EMBL" id="KAH3799986.1"/>
    </source>
</evidence>
<feature type="domain" description="B box-type" evidence="6">
    <location>
        <begin position="77"/>
        <end position="111"/>
    </location>
</feature>
<dbReference type="EMBL" id="JAIWYP010000007">
    <property type="protein sequence ID" value="KAH3799986.1"/>
    <property type="molecule type" value="Genomic_DNA"/>
</dbReference>
<dbReference type="PANTHER" id="PTHR25462">
    <property type="entry name" value="BONUS, ISOFORM C-RELATED"/>
    <property type="match status" value="1"/>
</dbReference>
<feature type="region of interest" description="Disordered" evidence="5">
    <location>
        <begin position="527"/>
        <end position="549"/>
    </location>
</feature>
<name>A0A9D4J4Z4_DREPO</name>
<evidence type="ECO:0000256" key="3">
    <source>
        <dbReference type="PROSITE-ProRule" id="PRU00504"/>
    </source>
</evidence>
<dbReference type="PANTHER" id="PTHR25462:SF296">
    <property type="entry name" value="MEIOTIC P26, ISOFORM F"/>
    <property type="match status" value="1"/>
</dbReference>
<reference evidence="7" key="2">
    <citation type="submission" date="2020-11" db="EMBL/GenBank/DDBJ databases">
        <authorList>
            <person name="McCartney M.A."/>
            <person name="Auch B."/>
            <person name="Kono T."/>
            <person name="Mallez S."/>
            <person name="Becker A."/>
            <person name="Gohl D.M."/>
            <person name="Silverstein K.A.T."/>
            <person name="Koren S."/>
            <person name="Bechman K.B."/>
            <person name="Herman A."/>
            <person name="Abrahante J.E."/>
            <person name="Garbe J."/>
        </authorList>
    </citation>
    <scope>NUCLEOTIDE SEQUENCE</scope>
    <source>
        <strain evidence="7">Duluth1</strain>
        <tissue evidence="7">Whole animal</tissue>
    </source>
</reference>
<evidence type="ECO:0000256" key="4">
    <source>
        <dbReference type="SAM" id="Coils"/>
    </source>
</evidence>
<dbReference type="SUPFAM" id="SSF63825">
    <property type="entry name" value="YWTD domain"/>
    <property type="match status" value="1"/>
</dbReference>
<evidence type="ECO:0000313" key="8">
    <source>
        <dbReference type="Proteomes" id="UP000828390"/>
    </source>
</evidence>
<dbReference type="Gene3D" id="3.30.160.60">
    <property type="entry name" value="Classic Zinc Finger"/>
    <property type="match status" value="1"/>
</dbReference>
<evidence type="ECO:0000259" key="6">
    <source>
        <dbReference type="PROSITE" id="PS50119"/>
    </source>
</evidence>
<feature type="repeat" description="NHL" evidence="3">
    <location>
        <begin position="320"/>
        <end position="351"/>
    </location>
</feature>
<evidence type="ECO:0000256" key="5">
    <source>
        <dbReference type="SAM" id="MobiDB-lite"/>
    </source>
</evidence>
<dbReference type="InterPro" id="IPR011042">
    <property type="entry name" value="6-blade_b-propeller_TolB-like"/>
</dbReference>
<keyword evidence="2" id="KW-0479">Metal-binding</keyword>
<keyword evidence="4" id="KW-0175">Coiled coil</keyword>
<proteinExistence type="predicted"/>
<protein>
    <recommendedName>
        <fullName evidence="6">B box-type domain-containing protein</fullName>
    </recommendedName>
</protein>
<dbReference type="InterPro" id="IPR001258">
    <property type="entry name" value="NHL_repeat"/>
</dbReference>
<dbReference type="SUPFAM" id="SSF57845">
    <property type="entry name" value="B-box zinc-binding domain"/>
    <property type="match status" value="1"/>
</dbReference>
<keyword evidence="8" id="KW-1185">Reference proteome</keyword>
<dbReference type="Gene3D" id="2.120.10.30">
    <property type="entry name" value="TolB, C-terminal domain"/>
    <property type="match status" value="1"/>
</dbReference>
<dbReference type="Proteomes" id="UP000828390">
    <property type="component" value="Unassembled WGS sequence"/>
</dbReference>
<accession>A0A9D4J4Z4</accession>
<keyword evidence="2" id="KW-0862">Zinc</keyword>
<comment type="caution">
    <text evidence="7">The sequence shown here is derived from an EMBL/GenBank/DDBJ whole genome shotgun (WGS) entry which is preliminary data.</text>
</comment>
<feature type="coiled-coil region" evidence="4">
    <location>
        <begin position="130"/>
        <end position="229"/>
    </location>
</feature>
<evidence type="ECO:0000256" key="2">
    <source>
        <dbReference type="PROSITE-ProRule" id="PRU00024"/>
    </source>
</evidence>
<keyword evidence="1" id="KW-0677">Repeat</keyword>
<organism evidence="7 8">
    <name type="scientific">Dreissena polymorpha</name>
    <name type="common">Zebra mussel</name>
    <name type="synonym">Mytilus polymorpha</name>
    <dbReference type="NCBI Taxonomy" id="45954"/>
    <lineage>
        <taxon>Eukaryota</taxon>
        <taxon>Metazoa</taxon>
        <taxon>Spiralia</taxon>
        <taxon>Lophotrochozoa</taxon>
        <taxon>Mollusca</taxon>
        <taxon>Bivalvia</taxon>
        <taxon>Autobranchia</taxon>
        <taxon>Heteroconchia</taxon>
        <taxon>Euheterodonta</taxon>
        <taxon>Imparidentia</taxon>
        <taxon>Neoheterodontei</taxon>
        <taxon>Myida</taxon>
        <taxon>Dreissenoidea</taxon>
        <taxon>Dreissenidae</taxon>
        <taxon>Dreissena</taxon>
    </lineage>
</organism>
<dbReference type="Pfam" id="PF00643">
    <property type="entry name" value="zf-B_box"/>
    <property type="match status" value="1"/>
</dbReference>
<sequence length="651" mass="72013">MATSIGSVHNSSDLVKDYVCDACESKNIQGIADYFCAICLKFFCGKCIYQHDQLYANHSKYGREETNKWPLTKAVEDLLLKCNVHKDNKLKMFCQDHSQLCCTDCAFLNHRQCTDVALISDSVKKMSVDMQQLSNNLHTILDELNKFKRAREASIQSVEVSWSEKLQEIRDLRKKLNAALDELEKTTLKELDEIRTRLQASLKKDVDDCTRLKDELKQLSEAVNALCDKSKTEIEFVARRKCLDKIQEFEAYLKENPVKLQRSLIFQANIDIEQYLSQQSSLGRIVDGMKSLTVKMNPDQGMTVKRKLEYSVRMASDTNQTCHITGICCLPSGQVIVTDNTNNKVKLLDQHYTVSSHCNVSGVPGDACQITASEVAVTVNRDVQFISVRNGQLVNGTKFQLLHESCGIAFHQGSLYVTSGTALYCYTLTGSLVKKLFEDASCSYTVLKCAVSPAGDRIYITNYDQHKLITLATDRNLISTFTDPELQGAWDVHVTLSGQVLVCGCISNTVIQVDHEGKKKLATLVSSNDGGKQRCHRSRADAPKHSSSAVETWRTKGVKTLTSAAAETNAARATFKCCSSSILLLGQEFAAQAGVGVGTGDGLGGVYCAEKMLLKQEFAARAPSICCSTSKFLLDQHLDAARAAYCCSSTI</sequence>
<reference evidence="7" key="1">
    <citation type="journal article" date="2019" name="bioRxiv">
        <title>The Genome of the Zebra Mussel, Dreissena polymorpha: A Resource for Invasive Species Research.</title>
        <authorList>
            <person name="McCartney M.A."/>
            <person name="Auch B."/>
            <person name="Kono T."/>
            <person name="Mallez S."/>
            <person name="Zhang Y."/>
            <person name="Obille A."/>
            <person name="Becker A."/>
            <person name="Abrahante J.E."/>
            <person name="Garbe J."/>
            <person name="Badalamenti J.P."/>
            <person name="Herman A."/>
            <person name="Mangelson H."/>
            <person name="Liachko I."/>
            <person name="Sullivan S."/>
            <person name="Sone E.D."/>
            <person name="Koren S."/>
            <person name="Silverstein K.A.T."/>
            <person name="Beckman K.B."/>
            <person name="Gohl D.M."/>
        </authorList>
    </citation>
    <scope>NUCLEOTIDE SEQUENCE</scope>
    <source>
        <strain evidence="7">Duluth1</strain>
        <tissue evidence="7">Whole animal</tissue>
    </source>
</reference>
<dbReference type="CDD" id="cd19756">
    <property type="entry name" value="Bbox2"/>
    <property type="match status" value="1"/>
</dbReference>
<dbReference type="InterPro" id="IPR047153">
    <property type="entry name" value="TRIM45/56/19-like"/>
</dbReference>
<dbReference type="PROSITE" id="PS51125">
    <property type="entry name" value="NHL"/>
    <property type="match status" value="1"/>
</dbReference>
<evidence type="ECO:0000256" key="1">
    <source>
        <dbReference type="ARBA" id="ARBA00022737"/>
    </source>
</evidence>